<evidence type="ECO:0000256" key="2">
    <source>
        <dbReference type="ARBA" id="ARBA00022475"/>
    </source>
</evidence>
<proteinExistence type="predicted"/>
<dbReference type="PANTHER" id="PTHR36115:SF9">
    <property type="entry name" value="LMO1584 PROTEIN"/>
    <property type="match status" value="1"/>
</dbReference>
<keyword evidence="3 6" id="KW-0812">Transmembrane</keyword>
<dbReference type="AlphaFoldDB" id="A0A0L0QKB7"/>
<comment type="subcellular location">
    <subcellularLocation>
        <location evidence="1">Cell membrane</location>
        <topology evidence="1">Multi-pass membrane protein</topology>
    </subcellularLocation>
</comment>
<dbReference type="InterPro" id="IPR010432">
    <property type="entry name" value="RDD"/>
</dbReference>
<evidence type="ECO:0000256" key="1">
    <source>
        <dbReference type="ARBA" id="ARBA00004651"/>
    </source>
</evidence>
<evidence type="ECO:0000259" key="7">
    <source>
        <dbReference type="Pfam" id="PF06271"/>
    </source>
</evidence>
<dbReference type="PATRIC" id="fig|1473.5.peg.633"/>
<evidence type="ECO:0000313" key="9">
    <source>
        <dbReference type="Proteomes" id="UP000036780"/>
    </source>
</evidence>
<dbReference type="OrthoDB" id="9793824at2"/>
<evidence type="ECO:0000313" key="8">
    <source>
        <dbReference type="EMBL" id="KNE19012.1"/>
    </source>
</evidence>
<name>A0A0L0QKB7_VIRPA</name>
<keyword evidence="2" id="KW-1003">Cell membrane</keyword>
<feature type="transmembrane region" description="Helical" evidence="6">
    <location>
        <begin position="59"/>
        <end position="80"/>
    </location>
</feature>
<keyword evidence="4 6" id="KW-1133">Transmembrane helix</keyword>
<evidence type="ECO:0000256" key="4">
    <source>
        <dbReference type="ARBA" id="ARBA00022989"/>
    </source>
</evidence>
<dbReference type="InterPro" id="IPR051791">
    <property type="entry name" value="Pra-immunoreactive"/>
</dbReference>
<accession>A0A0L0QKB7</accession>
<dbReference type="RefSeq" id="WP_050351510.1">
    <property type="nucleotide sequence ID" value="NZ_BOSN01000003.1"/>
</dbReference>
<keyword evidence="9" id="KW-1185">Reference proteome</keyword>
<dbReference type="GeneID" id="66872014"/>
<dbReference type="PANTHER" id="PTHR36115">
    <property type="entry name" value="PROLINE-RICH ANTIGEN HOMOLOG-RELATED"/>
    <property type="match status" value="1"/>
</dbReference>
<evidence type="ECO:0000256" key="6">
    <source>
        <dbReference type="SAM" id="Phobius"/>
    </source>
</evidence>
<feature type="transmembrane region" description="Helical" evidence="6">
    <location>
        <begin position="26"/>
        <end position="47"/>
    </location>
</feature>
<comment type="caution">
    <text evidence="8">The sequence shown here is derived from an EMBL/GenBank/DDBJ whole genome shotgun (WGS) entry which is preliminary data.</text>
</comment>
<organism evidence="8 9">
    <name type="scientific">Virgibacillus pantothenticus</name>
    <dbReference type="NCBI Taxonomy" id="1473"/>
    <lineage>
        <taxon>Bacteria</taxon>
        <taxon>Bacillati</taxon>
        <taxon>Bacillota</taxon>
        <taxon>Bacilli</taxon>
        <taxon>Bacillales</taxon>
        <taxon>Bacillaceae</taxon>
        <taxon>Virgibacillus</taxon>
    </lineage>
</organism>
<keyword evidence="5 6" id="KW-0472">Membrane</keyword>
<sequence length="155" mass="17903">MSELTATEAPELVTDTRKYAGFWMRFWAYLIDLIVVFSINGILLTPFKFINDGEVVDVGYWTLTGIIASIVFYLYFLLMTKKFSQTLGKMILGIKVVRADGEPLRWSDLIFREVIGRFFHRAFDILVLLYIVVAFSNEKQGIHDMVSNTRVVFVE</sequence>
<protein>
    <submittedName>
        <fullName evidence="8">RDD domain-containing protein</fullName>
    </submittedName>
</protein>
<gene>
    <name evidence="8" type="ORF">AFK71_10595</name>
</gene>
<dbReference type="Pfam" id="PF06271">
    <property type="entry name" value="RDD"/>
    <property type="match status" value="1"/>
</dbReference>
<evidence type="ECO:0000256" key="5">
    <source>
        <dbReference type="ARBA" id="ARBA00023136"/>
    </source>
</evidence>
<dbReference type="EMBL" id="LGTO01000007">
    <property type="protein sequence ID" value="KNE19012.1"/>
    <property type="molecule type" value="Genomic_DNA"/>
</dbReference>
<dbReference type="GO" id="GO:0005886">
    <property type="term" value="C:plasma membrane"/>
    <property type="evidence" value="ECO:0007669"/>
    <property type="project" value="UniProtKB-SubCell"/>
</dbReference>
<feature type="domain" description="RDD" evidence="7">
    <location>
        <begin position="19"/>
        <end position="148"/>
    </location>
</feature>
<evidence type="ECO:0000256" key="3">
    <source>
        <dbReference type="ARBA" id="ARBA00022692"/>
    </source>
</evidence>
<reference evidence="9" key="1">
    <citation type="submission" date="2015-07" db="EMBL/GenBank/DDBJ databases">
        <title>Fjat-10053 dsm26.</title>
        <authorList>
            <person name="Liu B."/>
            <person name="Wang J."/>
            <person name="Zhu Y."/>
            <person name="Liu G."/>
            <person name="Chen Q."/>
            <person name="Chen Z."/>
            <person name="Lan J."/>
            <person name="Che J."/>
            <person name="Ge C."/>
            <person name="Shi H."/>
            <person name="Pan Z."/>
            <person name="Liu X."/>
        </authorList>
    </citation>
    <scope>NUCLEOTIDE SEQUENCE [LARGE SCALE GENOMIC DNA]</scope>
    <source>
        <strain evidence="9">DSM 26</strain>
    </source>
</reference>
<dbReference type="Proteomes" id="UP000036780">
    <property type="component" value="Unassembled WGS sequence"/>
</dbReference>